<feature type="domain" description="Disease resistance N-terminal" evidence="6">
    <location>
        <begin position="3"/>
        <end position="63"/>
    </location>
</feature>
<dbReference type="Proteomes" id="UP001054252">
    <property type="component" value="Unassembled WGS sequence"/>
</dbReference>
<feature type="transmembrane region" description="Helical" evidence="4">
    <location>
        <begin position="100"/>
        <end position="120"/>
    </location>
</feature>
<evidence type="ECO:0008006" key="9">
    <source>
        <dbReference type="Google" id="ProtNLM"/>
    </source>
</evidence>
<evidence type="ECO:0000313" key="7">
    <source>
        <dbReference type="EMBL" id="GKV51054.1"/>
    </source>
</evidence>
<evidence type="ECO:0000313" key="8">
    <source>
        <dbReference type="Proteomes" id="UP001054252"/>
    </source>
</evidence>
<dbReference type="Pfam" id="PF00931">
    <property type="entry name" value="NB-ARC"/>
    <property type="match status" value="1"/>
</dbReference>
<dbReference type="GO" id="GO:0006952">
    <property type="term" value="P:defense response"/>
    <property type="evidence" value="ECO:0007669"/>
    <property type="project" value="UniProtKB-KW"/>
</dbReference>
<dbReference type="CDD" id="cd14798">
    <property type="entry name" value="RX-CC_like"/>
    <property type="match status" value="1"/>
</dbReference>
<dbReference type="InterPro" id="IPR027417">
    <property type="entry name" value="P-loop_NTPase"/>
</dbReference>
<gene>
    <name evidence="7" type="ORF">SLEP1_g57730</name>
</gene>
<dbReference type="PANTHER" id="PTHR19338">
    <property type="entry name" value="TRANSLOCASE OF INNER MITOCHONDRIAL MEMBRANE 13 HOMOLOG"/>
    <property type="match status" value="1"/>
</dbReference>
<dbReference type="FunFam" id="1.10.8.430:FF:000003">
    <property type="entry name" value="Probable disease resistance protein At5g66910"/>
    <property type="match status" value="1"/>
</dbReference>
<keyword evidence="4" id="KW-0812">Transmembrane</keyword>
<dbReference type="Pfam" id="PF18052">
    <property type="entry name" value="Rx_N"/>
    <property type="match status" value="1"/>
</dbReference>
<sequence>MECTDQVQQMQTELKRIQCFLKDADKRQDEDASVRNWVSEIRDAAYDIEDVIDSFVLKFAARNGRRIHNHITKGIALHNLASVAISVTLLRPLAALQHAWSLSSSTACLLIFTIFAAKLLHFAATVLLVQLSLHFAAILSLQTYGITARKEEGTSLAFERERQLRWSYSHVVEEYIVGFDEDMRQLIAQLVNEEKCRVVSICGMGGLGKTTMAKAVYHHGDIRRHFEGFAWAYVSQQCKRRDVWEGILLKLITPSREEREEILRMRDDDLAKKLYKVQKEKKCSVDDIWSTEAWSTLSVAFPNETASGSKILLTRRNKEGALISDREGLVHEPNCLNEEKSWELFQRKAFPRRGDSELKINEDKEKRGREMVGSCAGLPLAIVVPGGLLATNETLIEWDMVNRNIRSYLAKTKGHEQARL</sequence>
<dbReference type="FunFam" id="3.40.50.300:FF:001091">
    <property type="entry name" value="Probable disease resistance protein At1g61300"/>
    <property type="match status" value="1"/>
</dbReference>
<dbReference type="AlphaFoldDB" id="A0AAV5MPZ3"/>
<protein>
    <recommendedName>
        <fullName evidence="9">Disease resistance protein</fullName>
    </recommendedName>
</protein>
<feature type="domain" description="NB-ARC" evidence="5">
    <location>
        <begin position="180"/>
        <end position="353"/>
    </location>
</feature>
<dbReference type="Gene3D" id="1.20.5.4130">
    <property type="match status" value="1"/>
</dbReference>
<keyword evidence="8" id="KW-1185">Reference proteome</keyword>
<keyword evidence="2" id="KW-0547">Nucleotide-binding</keyword>
<evidence type="ECO:0000256" key="2">
    <source>
        <dbReference type="ARBA" id="ARBA00022741"/>
    </source>
</evidence>
<keyword evidence="4" id="KW-1133">Transmembrane helix</keyword>
<evidence type="ECO:0000256" key="4">
    <source>
        <dbReference type="SAM" id="Phobius"/>
    </source>
</evidence>
<dbReference type="GO" id="GO:0043531">
    <property type="term" value="F:ADP binding"/>
    <property type="evidence" value="ECO:0007669"/>
    <property type="project" value="InterPro"/>
</dbReference>
<evidence type="ECO:0000259" key="5">
    <source>
        <dbReference type="Pfam" id="PF00931"/>
    </source>
</evidence>
<evidence type="ECO:0000256" key="1">
    <source>
        <dbReference type="ARBA" id="ARBA00022737"/>
    </source>
</evidence>
<dbReference type="PRINTS" id="PR00364">
    <property type="entry name" value="DISEASERSIST"/>
</dbReference>
<keyword evidence="4" id="KW-0472">Membrane</keyword>
<comment type="caution">
    <text evidence="7">The sequence shown here is derived from an EMBL/GenBank/DDBJ whole genome shotgun (WGS) entry which is preliminary data.</text>
</comment>
<dbReference type="EMBL" id="BPVZ01000429">
    <property type="protein sequence ID" value="GKV51054.1"/>
    <property type="molecule type" value="Genomic_DNA"/>
</dbReference>
<dbReference type="PANTHER" id="PTHR19338:SF66">
    <property type="entry name" value="NB-ARC DOMAIN-CONTAINING PROTEIN"/>
    <property type="match status" value="1"/>
</dbReference>
<dbReference type="Gene3D" id="3.40.50.300">
    <property type="entry name" value="P-loop containing nucleotide triphosphate hydrolases"/>
    <property type="match status" value="1"/>
</dbReference>
<dbReference type="Gene3D" id="1.10.8.430">
    <property type="entry name" value="Helical domain of apoptotic protease-activating factors"/>
    <property type="match status" value="1"/>
</dbReference>
<dbReference type="InterPro" id="IPR041118">
    <property type="entry name" value="Rx_N"/>
</dbReference>
<name>A0AAV5MPZ3_9ROSI</name>
<proteinExistence type="predicted"/>
<keyword evidence="1" id="KW-0677">Repeat</keyword>
<dbReference type="InterPro" id="IPR042197">
    <property type="entry name" value="Apaf_helical"/>
</dbReference>
<dbReference type="InterPro" id="IPR038005">
    <property type="entry name" value="RX-like_CC"/>
</dbReference>
<keyword evidence="3" id="KW-0611">Plant defense</keyword>
<dbReference type="SUPFAM" id="SSF52540">
    <property type="entry name" value="P-loop containing nucleoside triphosphate hydrolases"/>
    <property type="match status" value="1"/>
</dbReference>
<evidence type="ECO:0000256" key="3">
    <source>
        <dbReference type="ARBA" id="ARBA00022821"/>
    </source>
</evidence>
<evidence type="ECO:0000259" key="6">
    <source>
        <dbReference type="Pfam" id="PF18052"/>
    </source>
</evidence>
<accession>A0AAV5MPZ3</accession>
<dbReference type="InterPro" id="IPR002182">
    <property type="entry name" value="NB-ARC"/>
</dbReference>
<organism evidence="7 8">
    <name type="scientific">Rubroshorea leprosula</name>
    <dbReference type="NCBI Taxonomy" id="152421"/>
    <lineage>
        <taxon>Eukaryota</taxon>
        <taxon>Viridiplantae</taxon>
        <taxon>Streptophyta</taxon>
        <taxon>Embryophyta</taxon>
        <taxon>Tracheophyta</taxon>
        <taxon>Spermatophyta</taxon>
        <taxon>Magnoliopsida</taxon>
        <taxon>eudicotyledons</taxon>
        <taxon>Gunneridae</taxon>
        <taxon>Pentapetalae</taxon>
        <taxon>rosids</taxon>
        <taxon>malvids</taxon>
        <taxon>Malvales</taxon>
        <taxon>Dipterocarpaceae</taxon>
        <taxon>Rubroshorea</taxon>
    </lineage>
</organism>
<reference evidence="7 8" key="1">
    <citation type="journal article" date="2021" name="Commun. Biol.">
        <title>The genome of Shorea leprosula (Dipterocarpaceae) highlights the ecological relevance of drought in aseasonal tropical rainforests.</title>
        <authorList>
            <person name="Ng K.K.S."/>
            <person name="Kobayashi M.J."/>
            <person name="Fawcett J.A."/>
            <person name="Hatakeyama M."/>
            <person name="Paape T."/>
            <person name="Ng C.H."/>
            <person name="Ang C.C."/>
            <person name="Tnah L.H."/>
            <person name="Lee C.T."/>
            <person name="Nishiyama T."/>
            <person name="Sese J."/>
            <person name="O'Brien M.J."/>
            <person name="Copetti D."/>
            <person name="Mohd Noor M.I."/>
            <person name="Ong R.C."/>
            <person name="Putra M."/>
            <person name="Sireger I.Z."/>
            <person name="Indrioko S."/>
            <person name="Kosugi Y."/>
            <person name="Izuno A."/>
            <person name="Isagi Y."/>
            <person name="Lee S.L."/>
            <person name="Shimizu K.K."/>
        </authorList>
    </citation>
    <scope>NUCLEOTIDE SEQUENCE [LARGE SCALE GENOMIC DNA]</scope>
    <source>
        <strain evidence="7">214</strain>
    </source>
</reference>